<dbReference type="Proteomes" id="UP000557872">
    <property type="component" value="Unassembled WGS sequence"/>
</dbReference>
<evidence type="ECO:0000256" key="1">
    <source>
        <dbReference type="SAM" id="SignalP"/>
    </source>
</evidence>
<comment type="caution">
    <text evidence="2">The sequence shown here is derived from an EMBL/GenBank/DDBJ whole genome shotgun (WGS) entry which is preliminary data.</text>
</comment>
<feature type="chain" id="PRO_5033064023" evidence="1">
    <location>
        <begin position="20"/>
        <end position="143"/>
    </location>
</feature>
<reference evidence="2 3" key="1">
    <citation type="submission" date="2020-07" db="EMBL/GenBank/DDBJ databases">
        <title>Roseicoccus Jingziensis gen. nov., sp. nov., isolated from coastal seawater.</title>
        <authorList>
            <person name="Feng X."/>
        </authorList>
    </citation>
    <scope>NUCLEOTIDE SEQUENCE [LARGE SCALE GENOMIC DNA]</scope>
    <source>
        <strain evidence="2 3">N1E253</strain>
    </source>
</reference>
<feature type="signal peptide" evidence="1">
    <location>
        <begin position="1"/>
        <end position="19"/>
    </location>
</feature>
<proteinExistence type="predicted"/>
<dbReference type="EMBL" id="JACBAZ010000024">
    <property type="protein sequence ID" value="NWK57715.1"/>
    <property type="molecule type" value="Genomic_DNA"/>
</dbReference>
<name>A0A851GRG6_9BACT</name>
<dbReference type="RefSeq" id="WP_178935101.1">
    <property type="nucleotide sequence ID" value="NZ_JACBAZ010000024.1"/>
</dbReference>
<keyword evidence="3" id="KW-1185">Reference proteome</keyword>
<accession>A0A851GRG6</accession>
<organism evidence="2 3">
    <name type="scientific">Oceaniferula marina</name>
    <dbReference type="NCBI Taxonomy" id="2748318"/>
    <lineage>
        <taxon>Bacteria</taxon>
        <taxon>Pseudomonadati</taxon>
        <taxon>Verrucomicrobiota</taxon>
        <taxon>Verrucomicrobiia</taxon>
        <taxon>Verrucomicrobiales</taxon>
        <taxon>Verrucomicrobiaceae</taxon>
        <taxon>Oceaniferula</taxon>
    </lineage>
</organism>
<dbReference type="AlphaFoldDB" id="A0A851GRG6"/>
<keyword evidence="1" id="KW-0732">Signal</keyword>
<protein>
    <submittedName>
        <fullName evidence="2">Uncharacterized protein</fullName>
    </submittedName>
</protein>
<sequence length="143" mass="16312">MNTPVVILFSLFLACNCLAEDTDSIFDRFEVEYSKRYREAVNSGRLDLKDEDIPKDIRANQRFSSYYRAGYIRGLLTRLNISGYKSGEGLGNYYRSMKDGVFYYEGLGWEAGCRKANEAATKIHSKLLTDLKARLKEVDPATP</sequence>
<gene>
    <name evidence="2" type="ORF">HW115_19005</name>
</gene>
<evidence type="ECO:0000313" key="2">
    <source>
        <dbReference type="EMBL" id="NWK57715.1"/>
    </source>
</evidence>
<evidence type="ECO:0000313" key="3">
    <source>
        <dbReference type="Proteomes" id="UP000557872"/>
    </source>
</evidence>